<dbReference type="CDD" id="cd17930">
    <property type="entry name" value="DEXHc_cas3"/>
    <property type="match status" value="1"/>
</dbReference>
<dbReference type="InterPro" id="IPR054712">
    <property type="entry name" value="Cas3-like_dom"/>
</dbReference>
<dbReference type="RefSeq" id="WP_182973334.1">
    <property type="nucleotide sequence ID" value="NZ_JABEQN010000006.1"/>
</dbReference>
<dbReference type="InterPro" id="IPR027417">
    <property type="entry name" value="P-loop_NTPase"/>
</dbReference>
<keyword evidence="3" id="KW-0479">Metal-binding</keyword>
<evidence type="ECO:0000256" key="1">
    <source>
        <dbReference type="ARBA" id="ARBA00006847"/>
    </source>
</evidence>
<keyword evidence="7" id="KW-0067">ATP-binding</keyword>
<dbReference type="InterPro" id="IPR011545">
    <property type="entry name" value="DEAD/DEAH_box_helicase_dom"/>
</dbReference>
<sequence>MVIYAHSLDDRGEDDWERLACHLKNVGARAAIHAAPFGAAQLALAMGLLHDIGKCSVSYQEYIRRPVDGKGTKGPDHSTAGAQRAVEIYGRLVGRLLSFGIAGHHGGLMNGDGHEGGSLTSRLGKTVEQHDGWQTCTGGVPKDLQQSMRPPRRNDIDAAFSLPFLARMLFSCLVDADFLETEAFYSAAEGGDPPERGGRLLPDHVQTTRAFLARHRRDDTDVNRLRSRILDHANARAGLEPGLFTLTVPTGGGKTLTSLSFAMEHAAVHGLRRIVYVIPFTSIIEQTASVFRDDVGLGDAVLEHHASFDWDQRRPASDDSEHEGASGLEKLRRSAENWDAPVVVTTAVQFFESLFAARTGRARKLHNLAKSVIVLDEAQSIPVHLLRPCLAAIEELAKNYGASVILCTATQPALRRDDAAMFKGVDKTPDGLVIPEDRELAPDPARLYERLRRVTVEWRRDAVTDAELVTHFAKREQMLCIVNSRNHARLLFSRLREEGQDGAVHLTTLMCARHRQDVLEKIRGDLAHGRGVRLVATSLIEAGVDISFPEVWRAAAGLPSLAQAAGRCNRSGELGPLGEAFGRVVLFESAEHPIPDAINAFYGPARTVLRQERADPLGLDAVREYYRELYWRKGEAALDAATLEGRDYPILKALADTLRGLAWPFADIARAFRMIDQAMDPVIVPFDDEAAEAIAVLRGAPFPPRAVVRRLQRYVVPVPSRVRLAMIGARAVQCIRPDVYGDRFAVLENRSLYDEQSGLRLDDPSWRAGEDNIFQ</sequence>
<dbReference type="Proteomes" id="UP000561077">
    <property type="component" value="Unassembled WGS sequence"/>
</dbReference>
<evidence type="ECO:0000256" key="2">
    <source>
        <dbReference type="ARBA" id="ARBA00009046"/>
    </source>
</evidence>
<dbReference type="InterPro" id="IPR014001">
    <property type="entry name" value="Helicase_ATP-bd"/>
</dbReference>
<dbReference type="GO" id="GO:0005524">
    <property type="term" value="F:ATP binding"/>
    <property type="evidence" value="ECO:0007669"/>
    <property type="project" value="UniProtKB-KW"/>
</dbReference>
<dbReference type="GO" id="GO:0003676">
    <property type="term" value="F:nucleic acid binding"/>
    <property type="evidence" value="ECO:0007669"/>
    <property type="project" value="InterPro"/>
</dbReference>
<dbReference type="EMBL" id="JABEQO010000006">
    <property type="protein sequence ID" value="MBB2164270.1"/>
    <property type="molecule type" value="Genomic_DNA"/>
</dbReference>
<dbReference type="SUPFAM" id="SSF109604">
    <property type="entry name" value="HD-domain/PDEase-like"/>
    <property type="match status" value="1"/>
</dbReference>
<keyword evidence="11" id="KW-0255">Endonuclease</keyword>
<comment type="similarity">
    <text evidence="1">In the N-terminal section; belongs to the CRISPR-associated nuclease Cas3-HD family.</text>
</comment>
<dbReference type="Gene3D" id="3.40.50.300">
    <property type="entry name" value="P-loop containing nucleotide triphosphate hydrolases"/>
    <property type="match status" value="2"/>
</dbReference>
<dbReference type="InterPro" id="IPR006674">
    <property type="entry name" value="HD_domain"/>
</dbReference>
<dbReference type="PROSITE" id="PS51643">
    <property type="entry name" value="HD_CAS3"/>
    <property type="match status" value="1"/>
</dbReference>
<keyword evidence="6" id="KW-0347">Helicase</keyword>
<comment type="similarity">
    <text evidence="2">In the central section; belongs to the CRISPR-associated helicase Cas3 family.</text>
</comment>
<evidence type="ECO:0000256" key="4">
    <source>
        <dbReference type="ARBA" id="ARBA00022741"/>
    </source>
</evidence>
<evidence type="ECO:0000259" key="9">
    <source>
        <dbReference type="PROSITE" id="PS51192"/>
    </source>
</evidence>
<dbReference type="AlphaFoldDB" id="A0A7W4IJZ2"/>
<keyword evidence="11" id="KW-0540">Nuclease</keyword>
<dbReference type="SUPFAM" id="SSF52540">
    <property type="entry name" value="P-loop containing nucleoside triphosphate hydrolases"/>
    <property type="match status" value="1"/>
</dbReference>
<dbReference type="PROSITE" id="PS51192">
    <property type="entry name" value="HELICASE_ATP_BIND_1"/>
    <property type="match status" value="1"/>
</dbReference>
<evidence type="ECO:0000256" key="5">
    <source>
        <dbReference type="ARBA" id="ARBA00022801"/>
    </source>
</evidence>
<dbReference type="InterPro" id="IPR038257">
    <property type="entry name" value="CRISPR-assoc_Cas3_HD_sf"/>
</dbReference>
<dbReference type="Pfam" id="PF22590">
    <property type="entry name" value="Cas3-like_C_2"/>
    <property type="match status" value="1"/>
</dbReference>
<name>A0A7W4IJZ2_9PROT</name>
<evidence type="ECO:0000256" key="3">
    <source>
        <dbReference type="ARBA" id="ARBA00022723"/>
    </source>
</evidence>
<dbReference type="Pfam" id="PF01966">
    <property type="entry name" value="HD"/>
    <property type="match status" value="1"/>
</dbReference>
<dbReference type="GO" id="GO:0051607">
    <property type="term" value="P:defense response to virus"/>
    <property type="evidence" value="ECO:0007669"/>
    <property type="project" value="UniProtKB-KW"/>
</dbReference>
<evidence type="ECO:0000313" key="14">
    <source>
        <dbReference type="Proteomes" id="UP000561077"/>
    </source>
</evidence>
<dbReference type="GO" id="GO:0046872">
    <property type="term" value="F:metal ion binding"/>
    <property type="evidence" value="ECO:0007669"/>
    <property type="project" value="UniProtKB-KW"/>
</dbReference>
<dbReference type="GO" id="GO:0016787">
    <property type="term" value="F:hydrolase activity"/>
    <property type="evidence" value="ECO:0007669"/>
    <property type="project" value="UniProtKB-KW"/>
</dbReference>
<evidence type="ECO:0000256" key="6">
    <source>
        <dbReference type="ARBA" id="ARBA00022806"/>
    </source>
</evidence>
<feature type="domain" description="Helicase ATP-binding" evidence="9">
    <location>
        <begin position="235"/>
        <end position="429"/>
    </location>
</feature>
<evidence type="ECO:0000313" key="13">
    <source>
        <dbReference type="Proteomes" id="UP000540490"/>
    </source>
</evidence>
<feature type="domain" description="HD Cas3-type" evidence="10">
    <location>
        <begin position="12"/>
        <end position="179"/>
    </location>
</feature>
<reference evidence="13 14" key="1">
    <citation type="submission" date="2020-04" db="EMBL/GenBank/DDBJ databases">
        <title>Description of novel Gluconacetobacter.</title>
        <authorList>
            <person name="Sombolestani A."/>
        </authorList>
    </citation>
    <scope>NUCLEOTIDE SEQUENCE [LARGE SCALE GENOMIC DNA]</scope>
    <source>
        <strain evidence="12 13">LMG 1728</strain>
        <strain evidence="11 14">LMG 1731</strain>
    </source>
</reference>
<keyword evidence="8" id="KW-0051">Antiviral defense</keyword>
<dbReference type="GO" id="GO:0004519">
    <property type="term" value="F:endonuclease activity"/>
    <property type="evidence" value="ECO:0007669"/>
    <property type="project" value="UniProtKB-KW"/>
</dbReference>
<protein>
    <submittedName>
        <fullName evidence="11">CRISPR-associated endonuclease Cas3</fullName>
    </submittedName>
</protein>
<organism evidence="11 14">
    <name type="scientific">Gluconacetobacter dulcium</name>
    <dbReference type="NCBI Taxonomy" id="2729096"/>
    <lineage>
        <taxon>Bacteria</taxon>
        <taxon>Pseudomonadati</taxon>
        <taxon>Pseudomonadota</taxon>
        <taxon>Alphaproteobacteria</taxon>
        <taxon>Acetobacterales</taxon>
        <taxon>Acetobacteraceae</taxon>
        <taxon>Gluconacetobacter</taxon>
    </lineage>
</organism>
<keyword evidence="13" id="KW-1185">Reference proteome</keyword>
<dbReference type="Proteomes" id="UP000540490">
    <property type="component" value="Unassembled WGS sequence"/>
</dbReference>
<dbReference type="InterPro" id="IPR006483">
    <property type="entry name" value="CRISPR-assoc_Cas3_HD"/>
</dbReference>
<evidence type="ECO:0000259" key="10">
    <source>
        <dbReference type="PROSITE" id="PS51643"/>
    </source>
</evidence>
<evidence type="ECO:0000313" key="11">
    <source>
        <dbReference type="EMBL" id="MBB2164270.1"/>
    </source>
</evidence>
<dbReference type="GO" id="GO:0004386">
    <property type="term" value="F:helicase activity"/>
    <property type="evidence" value="ECO:0007669"/>
    <property type="project" value="UniProtKB-KW"/>
</dbReference>
<dbReference type="NCBIfam" id="TIGR01596">
    <property type="entry name" value="cas3_HD"/>
    <property type="match status" value="1"/>
</dbReference>
<proteinExistence type="inferred from homology"/>
<dbReference type="EMBL" id="JABEQN010000006">
    <property type="protein sequence ID" value="MBB2193322.1"/>
    <property type="molecule type" value="Genomic_DNA"/>
</dbReference>
<dbReference type="CDD" id="cd09641">
    <property type="entry name" value="Cas3''_I"/>
    <property type="match status" value="1"/>
</dbReference>
<evidence type="ECO:0000313" key="12">
    <source>
        <dbReference type="EMBL" id="MBB2193322.1"/>
    </source>
</evidence>
<gene>
    <name evidence="12" type="ORF">HLH25_06650</name>
    <name evidence="11" type="ORF">HLH26_06880</name>
</gene>
<evidence type="ECO:0000256" key="7">
    <source>
        <dbReference type="ARBA" id="ARBA00022840"/>
    </source>
</evidence>
<dbReference type="Pfam" id="PF00270">
    <property type="entry name" value="DEAD"/>
    <property type="match status" value="1"/>
</dbReference>
<dbReference type="SMART" id="SM00487">
    <property type="entry name" value="DEXDc"/>
    <property type="match status" value="1"/>
</dbReference>
<keyword evidence="4" id="KW-0547">Nucleotide-binding</keyword>
<keyword evidence="5" id="KW-0378">Hydrolase</keyword>
<accession>A0A7W4IJZ2</accession>
<comment type="caution">
    <text evidence="11">The sequence shown here is derived from an EMBL/GenBank/DDBJ whole genome shotgun (WGS) entry which is preliminary data.</text>
</comment>
<dbReference type="Gene3D" id="1.10.3210.30">
    <property type="match status" value="1"/>
</dbReference>
<evidence type="ECO:0000256" key="8">
    <source>
        <dbReference type="ARBA" id="ARBA00023118"/>
    </source>
</evidence>